<feature type="region of interest" description="Disordered" evidence="1">
    <location>
        <begin position="145"/>
        <end position="188"/>
    </location>
</feature>
<dbReference type="InterPro" id="IPR025322">
    <property type="entry name" value="PADRE_dom"/>
</dbReference>
<feature type="compositionally biased region" description="Basic and acidic residues" evidence="1">
    <location>
        <begin position="153"/>
        <end position="165"/>
    </location>
</feature>
<dbReference type="Pfam" id="PF14009">
    <property type="entry name" value="PADRE"/>
    <property type="match status" value="1"/>
</dbReference>
<dbReference type="AlphaFoldDB" id="A0A2I0B6U6"/>
<feature type="region of interest" description="Disordered" evidence="1">
    <location>
        <begin position="105"/>
        <end position="130"/>
    </location>
</feature>
<dbReference type="PANTHER" id="PTHR33052">
    <property type="entry name" value="DUF4228 DOMAIN PROTEIN-RELATED"/>
    <property type="match status" value="1"/>
</dbReference>
<dbReference type="OrthoDB" id="771105at2759"/>
<feature type="compositionally biased region" description="Acidic residues" evidence="1">
    <location>
        <begin position="178"/>
        <end position="188"/>
    </location>
</feature>
<dbReference type="EMBL" id="KZ451908">
    <property type="protein sequence ID" value="PKA63500.1"/>
    <property type="molecule type" value="Genomic_DNA"/>
</dbReference>
<dbReference type="Proteomes" id="UP000236161">
    <property type="component" value="Unassembled WGS sequence"/>
</dbReference>
<evidence type="ECO:0000313" key="2">
    <source>
        <dbReference type="EMBL" id="PKA63500.1"/>
    </source>
</evidence>
<evidence type="ECO:0000313" key="3">
    <source>
        <dbReference type="Proteomes" id="UP000236161"/>
    </source>
</evidence>
<sequence length="188" mass="20671">MGTTTSSAGSTAAVKVIDGDGKVEEFFYKITAAELMQENPGQFVCDSSNLHVGNRVTGLAADQELQRRRLYFLLPVDLLFSVLTDEEMSWLRRQAAAALAAATKKRSASRRRRTTGSAMRKKVAGGGGRKMMFPGMGEFCLRPAMAGEDDEEEGRRCRREGESGRTSRRRSWEPALDTIEEAGSDEVV</sequence>
<dbReference type="STRING" id="1088818.A0A2I0B6U6"/>
<name>A0A2I0B6U6_9ASPA</name>
<feature type="compositionally biased region" description="Basic residues" evidence="1">
    <location>
        <begin position="105"/>
        <end position="123"/>
    </location>
</feature>
<evidence type="ECO:0000256" key="1">
    <source>
        <dbReference type="SAM" id="MobiDB-lite"/>
    </source>
</evidence>
<keyword evidence="3" id="KW-1185">Reference proteome</keyword>
<protein>
    <submittedName>
        <fullName evidence="2">Uncharacterized protein</fullName>
    </submittedName>
</protein>
<accession>A0A2I0B6U6</accession>
<proteinExistence type="predicted"/>
<gene>
    <name evidence="2" type="ORF">AXF42_Ash005395</name>
</gene>
<organism evidence="2 3">
    <name type="scientific">Apostasia shenzhenica</name>
    <dbReference type="NCBI Taxonomy" id="1088818"/>
    <lineage>
        <taxon>Eukaryota</taxon>
        <taxon>Viridiplantae</taxon>
        <taxon>Streptophyta</taxon>
        <taxon>Embryophyta</taxon>
        <taxon>Tracheophyta</taxon>
        <taxon>Spermatophyta</taxon>
        <taxon>Magnoliopsida</taxon>
        <taxon>Liliopsida</taxon>
        <taxon>Asparagales</taxon>
        <taxon>Orchidaceae</taxon>
        <taxon>Apostasioideae</taxon>
        <taxon>Apostasia</taxon>
    </lineage>
</organism>
<reference evidence="2 3" key="1">
    <citation type="journal article" date="2017" name="Nature">
        <title>The Apostasia genome and the evolution of orchids.</title>
        <authorList>
            <person name="Zhang G.Q."/>
            <person name="Liu K.W."/>
            <person name="Li Z."/>
            <person name="Lohaus R."/>
            <person name="Hsiao Y.Y."/>
            <person name="Niu S.C."/>
            <person name="Wang J.Y."/>
            <person name="Lin Y.C."/>
            <person name="Xu Q."/>
            <person name="Chen L.J."/>
            <person name="Yoshida K."/>
            <person name="Fujiwara S."/>
            <person name="Wang Z.W."/>
            <person name="Zhang Y.Q."/>
            <person name="Mitsuda N."/>
            <person name="Wang M."/>
            <person name="Liu G.H."/>
            <person name="Pecoraro L."/>
            <person name="Huang H.X."/>
            <person name="Xiao X.J."/>
            <person name="Lin M."/>
            <person name="Wu X.Y."/>
            <person name="Wu W.L."/>
            <person name="Chen Y.Y."/>
            <person name="Chang S.B."/>
            <person name="Sakamoto S."/>
            <person name="Ohme-Takagi M."/>
            <person name="Yagi M."/>
            <person name="Zeng S.J."/>
            <person name="Shen C.Y."/>
            <person name="Yeh C.M."/>
            <person name="Luo Y.B."/>
            <person name="Tsai W.C."/>
            <person name="Van de Peer Y."/>
            <person name="Liu Z.J."/>
        </authorList>
    </citation>
    <scope>NUCLEOTIDE SEQUENCE [LARGE SCALE GENOMIC DNA]</scope>
    <source>
        <strain evidence="3">cv. Shenzhen</strain>
        <tissue evidence="2">Stem</tissue>
    </source>
</reference>